<dbReference type="Proteomes" id="UP000816034">
    <property type="component" value="Unassembled WGS sequence"/>
</dbReference>
<comment type="caution">
    <text evidence="2">The sequence shown here is derived from an EMBL/GenBank/DDBJ whole genome shotgun (WGS) entry which is preliminary data.</text>
</comment>
<accession>A0AA88GMN5</accession>
<dbReference type="AlphaFoldDB" id="A0AA88GMN5"/>
<dbReference type="EMBL" id="PYSW02000026">
    <property type="protein sequence ID" value="KAG2381789.1"/>
    <property type="molecule type" value="Genomic_DNA"/>
</dbReference>
<organism evidence="2 3">
    <name type="scientific">Naegleria lovaniensis</name>
    <name type="common">Amoeba</name>
    <dbReference type="NCBI Taxonomy" id="51637"/>
    <lineage>
        <taxon>Eukaryota</taxon>
        <taxon>Discoba</taxon>
        <taxon>Heterolobosea</taxon>
        <taxon>Tetramitia</taxon>
        <taxon>Eutetramitia</taxon>
        <taxon>Vahlkampfiidae</taxon>
        <taxon>Naegleria</taxon>
    </lineage>
</organism>
<feature type="compositionally biased region" description="Polar residues" evidence="1">
    <location>
        <begin position="134"/>
        <end position="148"/>
    </location>
</feature>
<sequence length="335" mass="37317">MFKRIVNNQALINGLRQISYGIKRETSSSSSDDQQSTALALSIETSSSGNNAIISTSSHHHVILAAPNNNNILDVNQFDQFCSNNQLVSSNSVVSKVGQQILVEMGPRIMEIILQHMNESVKNHHQPKVCRSDTMVTTSGESKSQNTRMGLPPSDNMIENKQEKPCSDNKLLKKSTTRKNFNRFEGNQFYGTNTMFLMDEEIKTTALQNSQTELMLQKSAQIIETESPSNSLGIDTVKALLLDMYGKIAQFVANLSQQLFGKLFTADKGEQKINHAGMISDMQGKVMLNTICNQSVLIVISFMLYEIVIFNSAPTCHSDIQIVFQEFLSKIMTSM</sequence>
<gene>
    <name evidence="2" type="ORF">C9374_006173</name>
</gene>
<proteinExistence type="predicted"/>
<keyword evidence="3" id="KW-1185">Reference proteome</keyword>
<evidence type="ECO:0000313" key="2">
    <source>
        <dbReference type="EMBL" id="KAG2381789.1"/>
    </source>
</evidence>
<evidence type="ECO:0000313" key="3">
    <source>
        <dbReference type="Proteomes" id="UP000816034"/>
    </source>
</evidence>
<feature type="region of interest" description="Disordered" evidence="1">
    <location>
        <begin position="123"/>
        <end position="165"/>
    </location>
</feature>
<name>A0AA88GMN5_NAELO</name>
<dbReference type="GeneID" id="68098627"/>
<reference evidence="2 3" key="1">
    <citation type="journal article" date="2018" name="BMC Genomics">
        <title>The genome of Naegleria lovaniensis, the basis for a comparative approach to unravel pathogenicity factors of the human pathogenic amoeba N. fowleri.</title>
        <authorList>
            <person name="Liechti N."/>
            <person name="Schurch N."/>
            <person name="Bruggmann R."/>
            <person name="Wittwer M."/>
        </authorList>
    </citation>
    <scope>NUCLEOTIDE SEQUENCE [LARGE SCALE GENOMIC DNA]</scope>
    <source>
        <strain evidence="2 3">ATCC 30569</strain>
    </source>
</reference>
<dbReference type="RefSeq" id="XP_044547468.1">
    <property type="nucleotide sequence ID" value="XM_044696004.1"/>
</dbReference>
<evidence type="ECO:0000256" key="1">
    <source>
        <dbReference type="SAM" id="MobiDB-lite"/>
    </source>
</evidence>
<protein>
    <submittedName>
        <fullName evidence="2">Uncharacterized protein</fullName>
    </submittedName>
</protein>